<proteinExistence type="predicted"/>
<name>A0A8F0BXN6_SALER</name>
<reference evidence="2" key="2">
    <citation type="submission" date="2021-05" db="EMBL/GenBank/DDBJ databases">
        <title>Whole genome PacBio Sequel sequence of Salmonella enterica subsp. enterica.</title>
        <authorList>
            <person name="Hoffmann M."/>
            <person name="Balkey M."/>
            <person name="Luo Y."/>
        </authorList>
    </citation>
    <scope>NUCLEOTIDE SEQUENCE</scope>
    <source>
        <strain evidence="2">CFSAN060804</strain>
    </source>
</reference>
<dbReference type="AlphaFoldDB" id="A0A8F0BXN6"/>
<evidence type="ECO:0000259" key="1">
    <source>
        <dbReference type="PROSITE" id="PS51688"/>
    </source>
</evidence>
<accession>A0A8F0BXN6</accession>
<organism evidence="2">
    <name type="scientific">Salmonella enterica</name>
    <name type="common">Salmonella choleraesuis</name>
    <dbReference type="NCBI Taxonomy" id="28901"/>
    <lineage>
        <taxon>Bacteria</taxon>
        <taxon>Pseudomonadati</taxon>
        <taxon>Pseudomonadota</taxon>
        <taxon>Gammaproteobacteria</taxon>
        <taxon>Enterobacterales</taxon>
        <taxon>Enterobacteriaceae</taxon>
        <taxon>Salmonella</taxon>
    </lineage>
</organism>
<feature type="domain" description="Peptidase S74" evidence="1">
    <location>
        <begin position="259"/>
        <end position="371"/>
    </location>
</feature>
<reference evidence="2" key="1">
    <citation type="submission" date="2017-08" db="EMBL/GenBank/DDBJ databases">
        <authorList>
            <person name="Bell R."/>
        </authorList>
    </citation>
    <scope>NUCLEOTIDE SEQUENCE</scope>
    <source>
        <strain evidence="2">CFSAN060804</strain>
    </source>
</reference>
<dbReference type="InterPro" id="IPR030392">
    <property type="entry name" value="S74_ICA"/>
</dbReference>
<evidence type="ECO:0000313" key="2">
    <source>
        <dbReference type="EMBL" id="QWJ27186.1"/>
    </source>
</evidence>
<dbReference type="EMBL" id="CP075110">
    <property type="protein sequence ID" value="QWJ27186.1"/>
    <property type="molecule type" value="Genomic_DNA"/>
</dbReference>
<dbReference type="RefSeq" id="WP_220572054.1">
    <property type="nucleotide sequence ID" value="NZ_CP075110.1"/>
</dbReference>
<sequence length="376" mass="39549">MSAGTLTLTNDTDAVTGSGTAFTAELAAGDFIVVTVGGIPYTLPVKAVNNNTSLTLVSVYTGPTQSGAAWSAVPRVALNMVTAALVAQSAEALRGLNYDKQNWQQFFTADGDVTITLPDTSQTTGPSAKKLINSVSDKAKKGNNSDITSLTGLTTPLSVAQGGTGGATPADAANNIGLGQKSSPFFSQLNISTTGYAIIGVQNTSRGATDVGARVSIEASVAANSRGSIIQKNNQNTPENQIESLLPSSPGVLAVQGTSGREYKKDIEDADTCEAMRRIMGLRMVNFVYKDDELARVRFGIIAEEAEDVAPQYVKHNQFTVPGSQVYNEEGQLVNQQYADRPSIDNNPIVMDLLGGIQNLQAQITELKLTIAALQK</sequence>
<protein>
    <submittedName>
        <fullName evidence="2">Tail fiber domain-containing protein</fullName>
    </submittedName>
</protein>
<gene>
    <name evidence="2" type="ORF">CIC27_014585</name>
</gene>
<dbReference type="Pfam" id="PF13884">
    <property type="entry name" value="Peptidase_S74"/>
    <property type="match status" value="1"/>
</dbReference>
<dbReference type="PROSITE" id="PS51688">
    <property type="entry name" value="ICA"/>
    <property type="match status" value="1"/>
</dbReference>